<dbReference type="EMBL" id="CP041186">
    <property type="protein sequence ID" value="QDG50293.1"/>
    <property type="molecule type" value="Genomic_DNA"/>
</dbReference>
<organism evidence="2 3">
    <name type="scientific">Persicimonas caeni</name>
    <dbReference type="NCBI Taxonomy" id="2292766"/>
    <lineage>
        <taxon>Bacteria</taxon>
        <taxon>Deltaproteobacteria</taxon>
        <taxon>Bradymonadales</taxon>
        <taxon>Bradymonadaceae</taxon>
        <taxon>Persicimonas</taxon>
    </lineage>
</organism>
<dbReference type="RefSeq" id="WP_141196789.1">
    <property type="nucleotide sequence ID" value="NZ_CP041186.1"/>
</dbReference>
<dbReference type="AlphaFoldDB" id="A0A4Y6PQ03"/>
<keyword evidence="1" id="KW-0732">Signal</keyword>
<gene>
    <name evidence="2" type="ORF">FIV42_05965</name>
</gene>
<evidence type="ECO:0008006" key="4">
    <source>
        <dbReference type="Google" id="ProtNLM"/>
    </source>
</evidence>
<evidence type="ECO:0000313" key="3">
    <source>
        <dbReference type="Proteomes" id="UP000315995"/>
    </source>
</evidence>
<feature type="chain" id="PRO_5030106218" description="Transporter" evidence="1">
    <location>
        <begin position="25"/>
        <end position="336"/>
    </location>
</feature>
<proteinExistence type="predicted"/>
<dbReference type="OrthoDB" id="5523045at2"/>
<evidence type="ECO:0000256" key="1">
    <source>
        <dbReference type="SAM" id="SignalP"/>
    </source>
</evidence>
<feature type="signal peptide" evidence="1">
    <location>
        <begin position="1"/>
        <end position="24"/>
    </location>
</feature>
<accession>A0A4Y6PQ03</accession>
<protein>
    <recommendedName>
        <fullName evidence="4">Transporter</fullName>
    </recommendedName>
</protein>
<accession>A0A5B8Y1E5</accession>
<sequence>MFRSMSRYTLVAAALCLASAPTMADASPWTLPKDKFVLTLDSNYQSADEEYLPDGELQQFPLDGEFTAITFSVGARYGITDKIELAGDLNLKQINYKSAPVLLEIPDGADSATLNDAIFDFSKSAAGVGDAELHGRYALVRGLVRVTSQTSVQFPVGYETPRGTFLDDEPNPAAIEDDVTLGDGQTNLTQSFLFGAYVPATRSFARLDAGYRLRVGTPGDQTVGGVSIGQYLGDNFLVFVAGNGAYTLFEGESIGKSFITRSPGKSPSEFDATEDIETIDITLDKDYLNVEGGVILKLRDLEMRASYGQIVWGSNIPRISSFSLGVVYALDNVTAE</sequence>
<keyword evidence="3" id="KW-1185">Reference proteome</keyword>
<dbReference type="Proteomes" id="UP000315995">
    <property type="component" value="Chromosome"/>
</dbReference>
<evidence type="ECO:0000313" key="2">
    <source>
        <dbReference type="EMBL" id="QDG50293.1"/>
    </source>
</evidence>
<name>A0A4Y6PQ03_PERCE</name>
<reference evidence="2 3" key="1">
    <citation type="submission" date="2019-06" db="EMBL/GenBank/DDBJ databases">
        <title>Persicimonas caeni gen. nov., sp. nov., a predatory bacterium isolated from solar saltern.</title>
        <authorList>
            <person name="Wang S."/>
        </authorList>
    </citation>
    <scope>NUCLEOTIDE SEQUENCE [LARGE SCALE GENOMIC DNA]</scope>
    <source>
        <strain evidence="2 3">YN101</strain>
    </source>
</reference>